<gene>
    <name evidence="1" type="ORF">BRADI_5g23875v3</name>
</gene>
<evidence type="ECO:0000313" key="1">
    <source>
        <dbReference type="EMBL" id="PNT61993.1"/>
    </source>
</evidence>
<keyword evidence="3" id="KW-1185">Reference proteome</keyword>
<proteinExistence type="predicted"/>
<dbReference type="Proteomes" id="UP000008810">
    <property type="component" value="Chromosome 5"/>
</dbReference>
<evidence type="ECO:0000313" key="2">
    <source>
        <dbReference type="EnsemblPlants" id="PNT61993"/>
    </source>
</evidence>
<dbReference type="Gramene" id="PNT61993">
    <property type="protein sequence ID" value="PNT61993"/>
    <property type="gene ID" value="BRADI_5g23875v3"/>
</dbReference>
<protein>
    <submittedName>
        <fullName evidence="1 2">Uncharacterized protein</fullName>
    </submittedName>
</protein>
<reference evidence="2" key="3">
    <citation type="submission" date="2018-08" db="UniProtKB">
        <authorList>
            <consortium name="EnsemblPlants"/>
        </authorList>
    </citation>
    <scope>IDENTIFICATION</scope>
    <source>
        <strain evidence="2">cv. Bd21</strain>
    </source>
</reference>
<evidence type="ECO:0000313" key="3">
    <source>
        <dbReference type="Proteomes" id="UP000008810"/>
    </source>
</evidence>
<dbReference type="EnsemblPlants" id="PNT61993">
    <property type="protein sequence ID" value="PNT61993"/>
    <property type="gene ID" value="BRADI_5g23875v3"/>
</dbReference>
<dbReference type="EMBL" id="CM000884">
    <property type="protein sequence ID" value="PNT61993.1"/>
    <property type="molecule type" value="Genomic_DNA"/>
</dbReference>
<dbReference type="InParanoid" id="A0A2K2CIY7"/>
<organism evidence="1">
    <name type="scientific">Brachypodium distachyon</name>
    <name type="common">Purple false brome</name>
    <name type="synonym">Trachynia distachya</name>
    <dbReference type="NCBI Taxonomy" id="15368"/>
    <lineage>
        <taxon>Eukaryota</taxon>
        <taxon>Viridiplantae</taxon>
        <taxon>Streptophyta</taxon>
        <taxon>Embryophyta</taxon>
        <taxon>Tracheophyta</taxon>
        <taxon>Spermatophyta</taxon>
        <taxon>Magnoliopsida</taxon>
        <taxon>Liliopsida</taxon>
        <taxon>Poales</taxon>
        <taxon>Poaceae</taxon>
        <taxon>BOP clade</taxon>
        <taxon>Pooideae</taxon>
        <taxon>Stipodae</taxon>
        <taxon>Brachypodieae</taxon>
        <taxon>Brachypodium</taxon>
    </lineage>
</organism>
<accession>A0A2K2CIY7</accession>
<reference evidence="1" key="2">
    <citation type="submission" date="2017-06" db="EMBL/GenBank/DDBJ databases">
        <title>WGS assembly of Brachypodium distachyon.</title>
        <authorList>
            <consortium name="The International Brachypodium Initiative"/>
            <person name="Lucas S."/>
            <person name="Harmon-Smith M."/>
            <person name="Lail K."/>
            <person name="Tice H."/>
            <person name="Grimwood J."/>
            <person name="Bruce D."/>
            <person name="Barry K."/>
            <person name="Shu S."/>
            <person name="Lindquist E."/>
            <person name="Wang M."/>
            <person name="Pitluck S."/>
            <person name="Vogel J.P."/>
            <person name="Garvin D.F."/>
            <person name="Mockler T.C."/>
            <person name="Schmutz J."/>
            <person name="Rokhsar D."/>
            <person name="Bevan M.W."/>
        </authorList>
    </citation>
    <scope>NUCLEOTIDE SEQUENCE</scope>
    <source>
        <strain evidence="1">Bd21</strain>
    </source>
</reference>
<name>A0A2K2CIY7_BRADI</name>
<dbReference type="AlphaFoldDB" id="A0A2K2CIY7"/>
<sequence length="108" mass="12471">MSGIPYFYLMQKKRIQGKGENNKRISPFSKGLLVLLIVYSAQEKDKKAFFLCRFFFSCLEIRILFLSIRQRLQFLLYSGLSLGPLLLRFRGGSAQTEGKGIWRGTNLL</sequence>
<reference evidence="1 2" key="1">
    <citation type="journal article" date="2010" name="Nature">
        <title>Genome sequencing and analysis of the model grass Brachypodium distachyon.</title>
        <authorList>
            <consortium name="International Brachypodium Initiative"/>
        </authorList>
    </citation>
    <scope>NUCLEOTIDE SEQUENCE [LARGE SCALE GENOMIC DNA]</scope>
    <source>
        <strain evidence="1 2">Bd21</strain>
    </source>
</reference>